<feature type="region of interest" description="Disordered" evidence="1">
    <location>
        <begin position="587"/>
        <end position="666"/>
    </location>
</feature>
<feature type="compositionally biased region" description="Polar residues" evidence="1">
    <location>
        <begin position="905"/>
        <end position="923"/>
    </location>
</feature>
<organism evidence="3 4">
    <name type="scientific">Hyaloscypha hepaticicola</name>
    <dbReference type="NCBI Taxonomy" id="2082293"/>
    <lineage>
        <taxon>Eukaryota</taxon>
        <taxon>Fungi</taxon>
        <taxon>Dikarya</taxon>
        <taxon>Ascomycota</taxon>
        <taxon>Pezizomycotina</taxon>
        <taxon>Leotiomycetes</taxon>
        <taxon>Helotiales</taxon>
        <taxon>Hyaloscyphaceae</taxon>
        <taxon>Hyaloscypha</taxon>
    </lineage>
</organism>
<feature type="compositionally biased region" description="Basic residues" evidence="1">
    <location>
        <begin position="412"/>
        <end position="423"/>
    </location>
</feature>
<keyword evidence="4" id="KW-1185">Reference proteome</keyword>
<feature type="region of interest" description="Disordered" evidence="1">
    <location>
        <begin position="410"/>
        <end position="454"/>
    </location>
</feature>
<name>A0A2J6PFZ4_9HELO</name>
<keyword evidence="2" id="KW-1133">Transmembrane helix</keyword>
<evidence type="ECO:0000313" key="4">
    <source>
        <dbReference type="Proteomes" id="UP000235672"/>
    </source>
</evidence>
<dbReference type="AlphaFoldDB" id="A0A2J6PFZ4"/>
<evidence type="ECO:0000313" key="3">
    <source>
        <dbReference type="EMBL" id="PMD12944.1"/>
    </source>
</evidence>
<reference evidence="3 4" key="1">
    <citation type="submission" date="2016-05" db="EMBL/GenBank/DDBJ databases">
        <title>A degradative enzymes factory behind the ericoid mycorrhizal symbiosis.</title>
        <authorList>
            <consortium name="DOE Joint Genome Institute"/>
            <person name="Martino E."/>
            <person name="Morin E."/>
            <person name="Grelet G."/>
            <person name="Kuo A."/>
            <person name="Kohler A."/>
            <person name="Daghino S."/>
            <person name="Barry K."/>
            <person name="Choi C."/>
            <person name="Cichocki N."/>
            <person name="Clum A."/>
            <person name="Copeland A."/>
            <person name="Hainaut M."/>
            <person name="Haridas S."/>
            <person name="Labutti K."/>
            <person name="Lindquist E."/>
            <person name="Lipzen A."/>
            <person name="Khouja H.-R."/>
            <person name="Murat C."/>
            <person name="Ohm R."/>
            <person name="Olson A."/>
            <person name="Spatafora J."/>
            <person name="Veneault-Fourrey C."/>
            <person name="Henrissat B."/>
            <person name="Grigoriev I."/>
            <person name="Martin F."/>
            <person name="Perotto S."/>
        </authorList>
    </citation>
    <scope>NUCLEOTIDE SEQUENCE [LARGE SCALE GENOMIC DNA]</scope>
    <source>
        <strain evidence="3 4">UAMH 7357</strain>
    </source>
</reference>
<feature type="transmembrane region" description="Helical" evidence="2">
    <location>
        <begin position="34"/>
        <end position="51"/>
    </location>
</feature>
<accession>A0A2J6PFZ4</accession>
<evidence type="ECO:0000256" key="2">
    <source>
        <dbReference type="SAM" id="Phobius"/>
    </source>
</evidence>
<sequence>MIRREAATATPVSPKCSAAQYCSPFRRPSTRLRCIFLLSILVFYLFFLLIVHHSHRQPSAIGPVDFAASADPPQSPASTELLPDYDYNSPANPLRSCLSSTNSAIIYKLLHLSKSQLRERGTSAMPLLEPPAFAESLYPNPAFPVIHQSTMADMDGSIIISEQLQERLLQFQANCRVYGDILLQWYKDVRAAIRQEGYSKAEIDMILERYIDPDVLQLVEVAKDGKRNLKERIQKKKTALQVRWGVQAVTEVEQKFGEVMSTSEAFMQALVDISAECSVATAIAGIEEQSNKRRGTKRGGISGKAMWMRRDVLLARESYRASQEYLRLNGGTQEAGGREDVDLENEANKMDEHGQVGVAIEQDVDMAAGLDSDRDIFSEVESNQDVQHIQGNVVGDWDDGMSQEFNVAKTRSNNRGKKRKFRRYQTGVSKRARESSPEVEYPRGRAEARSVQVEFSDDLGPDNYIYSSQSKSISIEFPSLDPDLDLGAFEQAKENDFPSSPPRIPLSPALQYEISVLSSKSEQQEPAQVLFDRENVGEDFSSPRLPTGDNNRPSGSPDTRLASSSLSSNAFETRFFPTIKIERRRQLQPRNFRLQEKQRIPTPDASETMISRPLLSLLQAQEPQVSSDSSTANRSIAEQNRTSPGTSRVTRDRVSASKNTPKVPHTTNNERFKQILYLGVRFLSLVLPMLVLTGIIVAYIYTQGQYRHSKQHDGGNLHRNYSFPLDPQSTIVFSYAISIGRLDDNSPPTATEIISPTLGSPHGFAPTRLGGYQSFLGTEDEISTVVQAKLIPEMDQVPGTFERSVSLNSEDTSILVEVFAEEPIPDNMPNNSASDPICNVVSEVVRISEEAASELEADSDPAINQDSDLGSEAEEMDGDTEKRDVDVDGIEAEANGRSIERTRHSNSSNSSLEINAASHSPSVKSKVGKTSHELQDQVQSGVQRTQTRKKEAAFNLNTTRGAMESFSKVQLGLILRQLQERPPTTHRDWAGLGHWAQNISNEVHVLEMEVSNAALLLQNMIREGDKWEEIQRHVEVLQRMVPLLGDV</sequence>
<feature type="region of interest" description="Disordered" evidence="1">
    <location>
        <begin position="537"/>
        <end position="566"/>
    </location>
</feature>
<feature type="compositionally biased region" description="Polar residues" evidence="1">
    <location>
        <begin position="548"/>
        <end position="566"/>
    </location>
</feature>
<feature type="region of interest" description="Disordered" evidence="1">
    <location>
        <begin position="852"/>
        <end position="948"/>
    </location>
</feature>
<dbReference type="EMBL" id="KZ613539">
    <property type="protein sequence ID" value="PMD12944.1"/>
    <property type="molecule type" value="Genomic_DNA"/>
</dbReference>
<protein>
    <submittedName>
        <fullName evidence="3">Uncharacterized protein</fullName>
    </submittedName>
</protein>
<feature type="compositionally biased region" description="Polar residues" evidence="1">
    <location>
        <begin position="656"/>
        <end position="666"/>
    </location>
</feature>
<feature type="compositionally biased region" description="Basic and acidic residues" evidence="1">
    <location>
        <begin position="431"/>
        <end position="448"/>
    </location>
</feature>
<feature type="compositionally biased region" description="Polar residues" evidence="1">
    <location>
        <begin position="936"/>
        <end position="945"/>
    </location>
</feature>
<feature type="compositionally biased region" description="Acidic residues" evidence="1">
    <location>
        <begin position="869"/>
        <end position="878"/>
    </location>
</feature>
<evidence type="ECO:0000256" key="1">
    <source>
        <dbReference type="SAM" id="MobiDB-lite"/>
    </source>
</evidence>
<keyword evidence="2" id="KW-0812">Transmembrane</keyword>
<dbReference type="Proteomes" id="UP000235672">
    <property type="component" value="Unassembled WGS sequence"/>
</dbReference>
<feature type="compositionally biased region" description="Polar residues" evidence="1">
    <location>
        <begin position="618"/>
        <end position="648"/>
    </location>
</feature>
<keyword evidence="2" id="KW-0472">Membrane</keyword>
<proteinExistence type="predicted"/>
<gene>
    <name evidence="3" type="ORF">NA56DRAFT_756206</name>
</gene>
<feature type="transmembrane region" description="Helical" evidence="2">
    <location>
        <begin position="675"/>
        <end position="701"/>
    </location>
</feature>